<accession>A0A8D3XY19</accession>
<reference evidence="4" key="1">
    <citation type="submission" date="2014-03" db="EMBL/GenBank/DDBJ databases">
        <title>Complete genome of Pseudomonas balearica DSM 6083T, a sewage water isolate from an enrichment with 2-methylnaphthalene.</title>
        <authorList>
            <person name="Salva-Serra F."/>
            <person name="Jaen-Luchoro D."/>
            <person name="Busquets A."/>
            <person name="Pena A."/>
            <person name="Gomila M."/>
            <person name="Bosch R."/>
            <person name="Nogales B."/>
            <person name="Garcia-Valdes E."/>
            <person name="Lalucat J."/>
            <person name="Bennasar A."/>
        </authorList>
    </citation>
    <scope>NUCLEOTIDE SEQUENCE [LARGE SCALE GENOMIC DNA]</scope>
    <source>
        <strain evidence="4">DSM 6083</strain>
    </source>
</reference>
<sequence>MCNLYSSTDPSLYEHQTRSIRLQGAVTSVRLEREFWSILEEIAAGEGYGVPQFINQLYSEVILRRGEVGNLASLLRVVCTVYLTHGRQSARTLELLAMPARQRRGAASNAQA</sequence>
<dbReference type="AlphaFoldDB" id="A0A8D3XY19"/>
<dbReference type="Proteomes" id="UP000031271">
    <property type="component" value="Chromosome"/>
</dbReference>
<evidence type="ECO:0000313" key="5">
    <source>
        <dbReference type="Proteomes" id="UP000182276"/>
    </source>
</evidence>
<dbReference type="Gene3D" id="1.10.3990.20">
    <property type="entry name" value="protein bp1543"/>
    <property type="match status" value="1"/>
</dbReference>
<keyword evidence="5" id="KW-1185">Reference proteome</keyword>
<protein>
    <submittedName>
        <fullName evidence="2">Arylsulfate sulfotransferase</fullName>
    </submittedName>
    <submittedName>
        <fullName evidence="3">Predicted DNA-binding protein, contains Ribbon-helix-helix (RHH) domain</fullName>
    </submittedName>
</protein>
<evidence type="ECO:0000313" key="2">
    <source>
        <dbReference type="EMBL" id="AJE13824.1"/>
    </source>
</evidence>
<name>A0A8D3XY19_9GAMM</name>
<dbReference type="RefSeq" id="WP_041110762.1">
    <property type="nucleotide sequence ID" value="NZ_CP007511.1"/>
</dbReference>
<evidence type="ECO:0000313" key="4">
    <source>
        <dbReference type="Proteomes" id="UP000031271"/>
    </source>
</evidence>
<dbReference type="GO" id="GO:0003677">
    <property type="term" value="F:DNA binding"/>
    <property type="evidence" value="ECO:0007669"/>
    <property type="project" value="UniProtKB-KW"/>
</dbReference>
<proteinExistence type="predicted"/>
<dbReference type="KEGG" id="pbm:CL52_01735"/>
<organism evidence="2 4">
    <name type="scientific">Stutzerimonas balearica DSM 6083</name>
    <dbReference type="NCBI Taxonomy" id="1123016"/>
    <lineage>
        <taxon>Bacteria</taxon>
        <taxon>Pseudomonadati</taxon>
        <taxon>Pseudomonadota</taxon>
        <taxon>Gammaproteobacteria</taxon>
        <taxon>Pseudomonadales</taxon>
        <taxon>Pseudomonadaceae</taxon>
        <taxon>Stutzerimonas</taxon>
    </lineage>
</organism>
<dbReference type="EMBL" id="CP007511">
    <property type="protein sequence ID" value="AJE13824.1"/>
    <property type="molecule type" value="Genomic_DNA"/>
</dbReference>
<dbReference type="Proteomes" id="UP000182276">
    <property type="component" value="Unassembled WGS sequence"/>
</dbReference>
<dbReference type="GO" id="GO:0016740">
    <property type="term" value="F:transferase activity"/>
    <property type="evidence" value="ECO:0007669"/>
    <property type="project" value="UniProtKB-KW"/>
</dbReference>
<dbReference type="InterPro" id="IPR038268">
    <property type="entry name" value="RHH_sf"/>
</dbReference>
<feature type="domain" description="Ribbon-helix-helix" evidence="1">
    <location>
        <begin position="16"/>
        <end position="83"/>
    </location>
</feature>
<evidence type="ECO:0000313" key="3">
    <source>
        <dbReference type="EMBL" id="SDL97349.1"/>
    </source>
</evidence>
<keyword evidence="2" id="KW-0808">Transferase</keyword>
<dbReference type="GeneID" id="77258645"/>
<evidence type="ECO:0000259" key="1">
    <source>
        <dbReference type="Pfam" id="PF13467"/>
    </source>
</evidence>
<gene>
    <name evidence="2" type="ORF">CL52_01735</name>
    <name evidence="3" type="ORF">SAMN05660875_101358</name>
</gene>
<keyword evidence="3" id="KW-0238">DNA-binding</keyword>
<dbReference type="InterPro" id="IPR027373">
    <property type="entry name" value="RHH_dom"/>
</dbReference>
<reference evidence="3 5" key="2">
    <citation type="submission" date="2016-10" db="EMBL/GenBank/DDBJ databases">
        <authorList>
            <person name="Varghese N."/>
            <person name="Submissions S."/>
        </authorList>
    </citation>
    <scope>NUCLEOTIDE SEQUENCE [LARGE SCALE GENOMIC DNA]</scope>
    <source>
        <strain evidence="3 5">DSM 6083</strain>
    </source>
</reference>
<reference evidence="2 4" key="3">
    <citation type="journal article" name="Genome Announc.">
        <title>Complete Genome Sequence of Pseudomonas balearica DSM 6083T.</title>
        <authorList>
            <person name="Bennasar-Figueras A."/>
            <person name="Salva-Serra F."/>
            <person name="Jaen-Luchoro D."/>
            <person name="Segui C."/>
            <person name="Aliaga F."/>
            <person name="Busquets A."/>
            <person name="Gomila M."/>
            <person name="Moore E.R."/>
            <person name="Lalucat J."/>
        </authorList>
    </citation>
    <scope>NUCLEOTIDE SEQUENCE [LARGE SCALE GENOMIC DNA]</scope>
    <source>
        <strain evidence="4">DSM 6083</strain>
        <strain evidence="2">DSM6083</strain>
    </source>
</reference>
<dbReference type="EMBL" id="FNHO01000001">
    <property type="protein sequence ID" value="SDL97349.1"/>
    <property type="molecule type" value="Genomic_DNA"/>
</dbReference>
<dbReference type="Pfam" id="PF13467">
    <property type="entry name" value="RHH_4"/>
    <property type="match status" value="1"/>
</dbReference>